<keyword evidence="2" id="KW-1185">Reference proteome</keyword>
<protein>
    <submittedName>
        <fullName evidence="1">Uncharacterized protein</fullName>
    </submittedName>
</protein>
<gene>
    <name evidence="1" type="ORF">F4820DRAFT_464923</name>
</gene>
<sequence>MLTSSSLQGSINKQISRYETTAVYTHPDAKVDIVLVHGLNGDPQKTWTAKNDVFWPTDLLPTSLREARANILVYGYNADVYSKKHGSNPSDNFIYMHAQTLVTSLTHYRKDEQSTHNPIIWVCHSLGGILVKRALLYSNDLKASQHEDYRSIYVSTYGIIFLGTPHTGSDIATWGTMLQAMSDAVIPRSFFQSESVLLKTLKRDNETLQNINSHFLDIYQRFKILMAHENHKTDLKGTRMLVVDATSAGPQLPGVTYYAIEATHSGMCKFESRNAPGYRTVATAIREWVTSAPEVIDTRWRVEDDEKLARAKHEIEERMKPWLDQQRIQQAGQGSVPQQNNENTLPPSQDPSKLEYQSRPLITGPITPNQLLEEEYFPSQQSKSDHDPTPEPLFVKPTVFRPNTFFKGRDKELKLLHKMLTDRKTRSVGTSSVLIQSMPGGGKTHLARQYVFQHRYDYPGGIFWIRAKSLEELDYGYWDIAKTIGLSEVRHLDQNGRNDTRQMIRAVQGWMGKNDKWLLILDGIHFDLPDLQLYIPFAKNTSLIYTSTERTTGDDYQFDNPQVIALDSLTKQEAQELLFEEMGKRQPYTQDDLKRAEELVELMDRLPLMIHVAARHLKATREPLAKYLRSFRSRPKVGNLPAYRAVHEQLVHRGASAALNLMSLLSFFGTHIPVEMVVLGAKALDKRTPVKSADLETRRNTLNSTFKTLIAFALVERNENNEASSASSHSTRSVDMGQDSLDILRVHGIVQAFFVDLLAEERSAAFWLERATSVYCKAFDVSDSRIDEDPQTGVPEDYRRFLIHGERLLHHIRRFGRRHPDLAECQELVESRIGTIDRRIDQLTKRITDASSQGSSPPVISVFERTNSLSEVDSETPPSNSSITEPYSIYEGSPIESPAIYGPTDYNPYHWHIDYPHGVPYDDIDYSRTVTPQPLPTEVFESMSMPDDDEITRKVFGPHHRTIKRHAERRYRDRAGSWRAAQQILSDPRVSISRETARGIIHTTSTEEVSGPFASSDSVSSEATRAQLTLDRINKGSPSAQQRSIDSSIDFGGDSTPTLRPRLIAGRSSYADAKAEATLNDDYPVSTTFSSPPPSSNSAAVEILRRRENDRSASFDGLAPVKVSSPLSAVPLTTTSPPSPSPPTTQIPISSFEENDRNEYVPNPHSRPPSGPSSRSPSNPPSRQTSRPSSLLLPRSTRSSPSHPTGPFAPPPLPPAPIPIEINTSSSLRSPPSSSNPQLLGDSYRRLSQTSIAEEDEYRHMAHSLPSMRPYNLPYPHTVHNPPDGFTSSDHHPPPWVASSPMAAAPSPNLHPSGYTSQPMSRDPSHQSSHSFGSSNASSSSAVPGQRNGGSPLVRPGIGSGYSSSPGSQIMQRPHSRRPSVVETEPSPRLPGLELEPVVTSYSLYNQNHNHNHNRDRGRRRTATTSTGDVPRAANSPGILSRFRPRRRGSEGGRRHRSASGRLTSFARGPRGTASPDLGAGAEPMARSGSGGVRLADGSIVEFGAQGAGVESTTSVATPGAGDVRNSPPASLSRSPPSRMSRFSPHRFSRRSRDGSGSGSGSRSGSGSGSRGGKREGAAVGLGIQQQQQQPPQGESP</sequence>
<comment type="caution">
    <text evidence="1">The sequence shown here is derived from an EMBL/GenBank/DDBJ whole genome shotgun (WGS) entry which is preliminary data.</text>
</comment>
<dbReference type="EMBL" id="MU393559">
    <property type="protein sequence ID" value="KAI4861210.1"/>
    <property type="molecule type" value="Genomic_DNA"/>
</dbReference>
<evidence type="ECO:0000313" key="1">
    <source>
        <dbReference type="EMBL" id="KAI4861210.1"/>
    </source>
</evidence>
<name>A0ACB9YQB2_9PEZI</name>
<reference evidence="1 2" key="1">
    <citation type="journal article" date="2022" name="New Phytol.">
        <title>Ecological generalism drives hyperdiversity of secondary metabolite gene clusters in xylarialean endophytes.</title>
        <authorList>
            <person name="Franco M.E.E."/>
            <person name="Wisecaver J.H."/>
            <person name="Arnold A.E."/>
            <person name="Ju Y.M."/>
            <person name="Slot J.C."/>
            <person name="Ahrendt S."/>
            <person name="Moore L.P."/>
            <person name="Eastman K.E."/>
            <person name="Scott K."/>
            <person name="Konkel Z."/>
            <person name="Mondo S.J."/>
            <person name="Kuo A."/>
            <person name="Hayes R.D."/>
            <person name="Haridas S."/>
            <person name="Andreopoulos B."/>
            <person name="Riley R."/>
            <person name="LaButti K."/>
            <person name="Pangilinan J."/>
            <person name="Lipzen A."/>
            <person name="Amirebrahimi M."/>
            <person name="Yan J."/>
            <person name="Adam C."/>
            <person name="Keymanesh K."/>
            <person name="Ng V."/>
            <person name="Louie K."/>
            <person name="Northen T."/>
            <person name="Drula E."/>
            <person name="Henrissat B."/>
            <person name="Hsieh H.M."/>
            <person name="Youens-Clark K."/>
            <person name="Lutzoni F."/>
            <person name="Miadlikowska J."/>
            <person name="Eastwood D.C."/>
            <person name="Hamelin R.C."/>
            <person name="Grigoriev I.V."/>
            <person name="U'Ren J.M."/>
        </authorList>
    </citation>
    <scope>NUCLEOTIDE SEQUENCE [LARGE SCALE GENOMIC DNA]</scope>
    <source>
        <strain evidence="1 2">CBS 119005</strain>
    </source>
</reference>
<evidence type="ECO:0000313" key="2">
    <source>
        <dbReference type="Proteomes" id="UP001497700"/>
    </source>
</evidence>
<organism evidence="1 2">
    <name type="scientific">Hypoxylon rubiginosum</name>
    <dbReference type="NCBI Taxonomy" id="110542"/>
    <lineage>
        <taxon>Eukaryota</taxon>
        <taxon>Fungi</taxon>
        <taxon>Dikarya</taxon>
        <taxon>Ascomycota</taxon>
        <taxon>Pezizomycotina</taxon>
        <taxon>Sordariomycetes</taxon>
        <taxon>Xylariomycetidae</taxon>
        <taxon>Xylariales</taxon>
        <taxon>Hypoxylaceae</taxon>
        <taxon>Hypoxylon</taxon>
    </lineage>
</organism>
<proteinExistence type="predicted"/>
<accession>A0ACB9YQB2</accession>
<dbReference type="Proteomes" id="UP001497700">
    <property type="component" value="Unassembled WGS sequence"/>
</dbReference>